<name>A0ABS5C996_9BACL</name>
<dbReference type="PANTHER" id="PTHR35789:SF1">
    <property type="entry name" value="SPORE GERMINATION PROTEIN B3"/>
    <property type="match status" value="1"/>
</dbReference>
<proteinExistence type="predicted"/>
<dbReference type="RefSeq" id="WP_210656885.1">
    <property type="nucleotide sequence ID" value="NZ_JAGKSP010000002.1"/>
</dbReference>
<dbReference type="Gene3D" id="3.30.300.210">
    <property type="entry name" value="Nutrient germinant receptor protein C, domain 3"/>
    <property type="match status" value="1"/>
</dbReference>
<accession>A0ABS5C996</accession>
<reference evidence="2 3" key="1">
    <citation type="submission" date="2021-04" db="EMBL/GenBank/DDBJ databases">
        <title>Paenibacillus sp. DLE-14 whole genome sequence.</title>
        <authorList>
            <person name="Ham Y.J."/>
        </authorList>
    </citation>
    <scope>NUCLEOTIDE SEQUENCE [LARGE SCALE GENOMIC DNA]</scope>
    <source>
        <strain evidence="2 3">DLE-14</strain>
    </source>
</reference>
<dbReference type="PANTHER" id="PTHR35789">
    <property type="entry name" value="SPORE GERMINATION PROTEIN B3"/>
    <property type="match status" value="1"/>
</dbReference>
<keyword evidence="3" id="KW-1185">Reference proteome</keyword>
<evidence type="ECO:0000259" key="1">
    <source>
        <dbReference type="Pfam" id="PF05504"/>
    </source>
</evidence>
<evidence type="ECO:0000313" key="2">
    <source>
        <dbReference type="EMBL" id="MBP3962579.1"/>
    </source>
</evidence>
<sequence>MPSKLLIDSAKKYHSDIFGFGTAIHRANYKAWNQLKDNWEQEFTNLPVHIKVSTQIRRTGVPGD</sequence>
<dbReference type="Pfam" id="PF05504">
    <property type="entry name" value="Spore_GerAC"/>
    <property type="match status" value="1"/>
</dbReference>
<protein>
    <submittedName>
        <fullName evidence="2">Ger(X)C family spore germination C-terminal domain-containing protein</fullName>
    </submittedName>
</protein>
<evidence type="ECO:0000313" key="3">
    <source>
        <dbReference type="Proteomes" id="UP000673394"/>
    </source>
</evidence>
<dbReference type="InterPro" id="IPR038501">
    <property type="entry name" value="Spore_GerAC_C_sf"/>
</dbReference>
<gene>
    <name evidence="2" type="ORF">I8J30_07650</name>
</gene>
<organism evidence="2 3">
    <name type="scientific">Paenibacillus lignilyticus</name>
    <dbReference type="NCBI Taxonomy" id="1172615"/>
    <lineage>
        <taxon>Bacteria</taxon>
        <taxon>Bacillati</taxon>
        <taxon>Bacillota</taxon>
        <taxon>Bacilli</taxon>
        <taxon>Bacillales</taxon>
        <taxon>Paenibacillaceae</taxon>
        <taxon>Paenibacillus</taxon>
    </lineage>
</organism>
<dbReference type="InterPro" id="IPR046953">
    <property type="entry name" value="Spore_GerAC-like_C"/>
</dbReference>
<dbReference type="EMBL" id="JAGKSP010000002">
    <property type="protein sequence ID" value="MBP3962579.1"/>
    <property type="molecule type" value="Genomic_DNA"/>
</dbReference>
<comment type="caution">
    <text evidence="2">The sequence shown here is derived from an EMBL/GenBank/DDBJ whole genome shotgun (WGS) entry which is preliminary data.</text>
</comment>
<dbReference type="Proteomes" id="UP000673394">
    <property type="component" value="Unassembled WGS sequence"/>
</dbReference>
<feature type="domain" description="Spore germination GerAC-like C-terminal" evidence="1">
    <location>
        <begin position="6"/>
        <end position="60"/>
    </location>
</feature>
<dbReference type="InterPro" id="IPR008844">
    <property type="entry name" value="Spore_GerAC-like"/>
</dbReference>